<feature type="transmembrane region" description="Helical" evidence="7">
    <location>
        <begin position="61"/>
        <end position="83"/>
    </location>
</feature>
<evidence type="ECO:0000256" key="3">
    <source>
        <dbReference type="ARBA" id="ARBA00006335"/>
    </source>
</evidence>
<dbReference type="PANTHER" id="PTHR16320">
    <property type="entry name" value="SPHINGOMYELINASE FAMILY MEMBER"/>
    <property type="match status" value="1"/>
</dbReference>
<dbReference type="InterPro" id="IPR036691">
    <property type="entry name" value="Endo/exonu/phosph_ase_sf"/>
</dbReference>
<name>A0A670IU74_PODMU</name>
<dbReference type="InterPro" id="IPR005135">
    <property type="entry name" value="Endo/exonuclease/phosphatase"/>
</dbReference>
<dbReference type="InterPro" id="IPR038772">
    <property type="entry name" value="Sph/SMPD2-like"/>
</dbReference>
<evidence type="ECO:0000256" key="2">
    <source>
        <dbReference type="ARBA" id="ARBA00004991"/>
    </source>
</evidence>
<dbReference type="AlphaFoldDB" id="A0A670IU74"/>
<dbReference type="Pfam" id="PF03372">
    <property type="entry name" value="Exo_endo_phos"/>
    <property type="match status" value="1"/>
</dbReference>
<evidence type="ECO:0000313" key="9">
    <source>
        <dbReference type="Ensembl" id="ENSPMRP00000015480.1"/>
    </source>
</evidence>
<keyword evidence="7" id="KW-0812">Transmembrane</keyword>
<proteinExistence type="inferred from homology"/>
<dbReference type="SUPFAM" id="SSF56219">
    <property type="entry name" value="DNase I-like"/>
    <property type="match status" value="1"/>
</dbReference>
<keyword evidence="10" id="KW-1185">Reference proteome</keyword>
<dbReference type="GO" id="GO:0006685">
    <property type="term" value="P:sphingomyelin catabolic process"/>
    <property type="evidence" value="ECO:0007669"/>
    <property type="project" value="Ensembl"/>
</dbReference>
<dbReference type="EC" id="3.1.4.12" evidence="4"/>
<dbReference type="Ensembl" id="ENSPMRT00000016536.1">
    <property type="protein sequence ID" value="ENSPMRP00000015480.1"/>
    <property type="gene ID" value="ENSPMRG00000010326.1"/>
</dbReference>
<dbReference type="OMA" id="LGCWAPA"/>
<keyword evidence="7" id="KW-1133">Transmembrane helix</keyword>
<evidence type="ECO:0000313" key="10">
    <source>
        <dbReference type="Proteomes" id="UP000472272"/>
    </source>
</evidence>
<keyword evidence="5" id="KW-0443">Lipid metabolism</keyword>
<evidence type="ECO:0000256" key="6">
    <source>
        <dbReference type="SAM" id="MobiDB-lite"/>
    </source>
</evidence>
<feature type="region of interest" description="Disordered" evidence="6">
    <location>
        <begin position="179"/>
        <end position="198"/>
    </location>
</feature>
<evidence type="ECO:0000256" key="5">
    <source>
        <dbReference type="ARBA" id="ARBA00022919"/>
    </source>
</evidence>
<feature type="domain" description="Endonuclease/exonuclease/phosphatase" evidence="8">
    <location>
        <begin position="222"/>
        <end position="483"/>
    </location>
</feature>
<dbReference type="GO" id="GO:0046513">
    <property type="term" value="P:ceramide biosynthetic process"/>
    <property type="evidence" value="ECO:0007669"/>
    <property type="project" value="Ensembl"/>
</dbReference>
<dbReference type="Gene3D" id="3.60.10.10">
    <property type="entry name" value="Endonuclease/exonuclease/phosphatase"/>
    <property type="match status" value="1"/>
</dbReference>
<feature type="region of interest" description="Disordered" evidence="6">
    <location>
        <begin position="439"/>
        <end position="464"/>
    </location>
</feature>
<dbReference type="GO" id="GO:0005789">
    <property type="term" value="C:endoplasmic reticulum membrane"/>
    <property type="evidence" value="ECO:0007669"/>
    <property type="project" value="Ensembl"/>
</dbReference>
<dbReference type="Proteomes" id="UP000472272">
    <property type="component" value="Chromosome 7"/>
</dbReference>
<keyword evidence="7" id="KW-0472">Membrane</keyword>
<reference evidence="9 10" key="1">
    <citation type="journal article" date="2019" name="Proc. Natl. Acad. Sci. U.S.A.">
        <title>Regulatory changes in pterin and carotenoid genes underlie balanced color polymorphisms in the wall lizard.</title>
        <authorList>
            <person name="Andrade P."/>
            <person name="Pinho C."/>
            <person name="Perez I de Lanuza G."/>
            <person name="Afonso S."/>
            <person name="Brejcha J."/>
            <person name="Rubin C.J."/>
            <person name="Wallerman O."/>
            <person name="Pereira P."/>
            <person name="Sabatino S.J."/>
            <person name="Bellati A."/>
            <person name="Pellitteri-Rosa D."/>
            <person name="Bosakova Z."/>
            <person name="Bunikis I."/>
            <person name="Carretero M.A."/>
            <person name="Feiner N."/>
            <person name="Marsik P."/>
            <person name="Pauperio F."/>
            <person name="Salvi D."/>
            <person name="Soler L."/>
            <person name="While G.M."/>
            <person name="Uller T."/>
            <person name="Font E."/>
            <person name="Andersson L."/>
            <person name="Carneiro M."/>
        </authorList>
    </citation>
    <scope>NUCLEOTIDE SEQUENCE</scope>
</reference>
<dbReference type="GO" id="GO:0004767">
    <property type="term" value="F:sphingomyelin phosphodiesterase activity"/>
    <property type="evidence" value="ECO:0007669"/>
    <property type="project" value="UniProtKB-EC"/>
</dbReference>
<sequence>MGLRESPYSNCVLGAMDSVLRHILFPSYWLVNQLLALQQTTQEKQEHQRGLPYALEAAGKGIVLVPLLLLSAPFSLLAFLLWLPLQAARRPFAYQHTPNQAPPDPWVLPGPAKTFSVVSGNLCLLPVGLAKFSNLSRTQWRAKHIGHALARAASGSPPSHEPGPRGDFQIGFSPSGVRKYGSMEASPPRSGQGSPQLSGDVILEVPLEEEGAAAGSPAEITTHFPPYADVVCLQEVFDRQASGQVRHFLAPCYEHIIYDVGTLGVVGCSALKLLNSGLLLASRYPVLAVQYHCYPNGTGEDAFSAKGLLCVQVQLGASQGQRIVGYLNCTHMHAPEADSQVRCDQLTLSLLWAQQFQDANTQPGDIVAFDIYCGDLNFDNCSTGDALEQVHEIFNIYTDPCRIGPRKDKPWVIGTLMNYLKIYSKAVSTPKRMQRTLTEPKGRRKYLAGPITEDGTPDPSVTSSEGRRIDYILYREHLNPLELKTVSQRRSALGGPLNAPLLMN</sequence>
<comment type="similarity">
    <text evidence="3">Belongs to the neutral sphingomyelinase family.</text>
</comment>
<keyword evidence="5" id="KW-0746">Sphingolipid metabolism</keyword>
<dbReference type="GO" id="GO:0031966">
    <property type="term" value="C:mitochondrial membrane"/>
    <property type="evidence" value="ECO:0007669"/>
    <property type="project" value="Ensembl"/>
</dbReference>
<comment type="pathway">
    <text evidence="2">Sphingolipid metabolism.</text>
</comment>
<evidence type="ECO:0000256" key="7">
    <source>
        <dbReference type="SAM" id="Phobius"/>
    </source>
</evidence>
<evidence type="ECO:0000259" key="8">
    <source>
        <dbReference type="Pfam" id="PF03372"/>
    </source>
</evidence>
<organism evidence="9 10">
    <name type="scientific">Podarcis muralis</name>
    <name type="common">Wall lizard</name>
    <name type="synonym">Lacerta muralis</name>
    <dbReference type="NCBI Taxonomy" id="64176"/>
    <lineage>
        <taxon>Eukaryota</taxon>
        <taxon>Metazoa</taxon>
        <taxon>Chordata</taxon>
        <taxon>Craniata</taxon>
        <taxon>Vertebrata</taxon>
        <taxon>Euteleostomi</taxon>
        <taxon>Lepidosauria</taxon>
        <taxon>Squamata</taxon>
        <taxon>Bifurcata</taxon>
        <taxon>Unidentata</taxon>
        <taxon>Episquamata</taxon>
        <taxon>Laterata</taxon>
        <taxon>Lacertibaenia</taxon>
        <taxon>Lacertidae</taxon>
        <taxon>Podarcis</taxon>
    </lineage>
</organism>
<dbReference type="GeneTree" id="ENSGT00400000022168"/>
<dbReference type="PANTHER" id="PTHR16320:SF9">
    <property type="entry name" value="SPHINGOMYELIN PHOSPHODIESTERASE 5"/>
    <property type="match status" value="1"/>
</dbReference>
<reference evidence="9" key="3">
    <citation type="submission" date="2025-09" db="UniProtKB">
        <authorList>
            <consortium name="Ensembl"/>
        </authorList>
    </citation>
    <scope>IDENTIFICATION</scope>
</reference>
<protein>
    <recommendedName>
        <fullName evidence="4">sphingomyelin phosphodiesterase</fullName>
        <ecNumber evidence="4">3.1.4.12</ecNumber>
    </recommendedName>
</protein>
<reference evidence="9" key="2">
    <citation type="submission" date="2025-08" db="UniProtKB">
        <authorList>
            <consortium name="Ensembl"/>
        </authorList>
    </citation>
    <scope>IDENTIFICATION</scope>
</reference>
<accession>A0A670IU74</accession>
<evidence type="ECO:0000256" key="1">
    <source>
        <dbReference type="ARBA" id="ARBA00004760"/>
    </source>
</evidence>
<evidence type="ECO:0000256" key="4">
    <source>
        <dbReference type="ARBA" id="ARBA00012369"/>
    </source>
</evidence>
<comment type="pathway">
    <text evidence="1">Lipid metabolism; sphingolipid metabolism.</text>
</comment>